<dbReference type="RefSeq" id="WP_386360381.1">
    <property type="nucleotide sequence ID" value="NZ_JBHRXZ010000002.1"/>
</dbReference>
<evidence type="ECO:0000256" key="3">
    <source>
        <dbReference type="PROSITE-ProRule" id="PRU00169"/>
    </source>
</evidence>
<evidence type="ECO:0000256" key="1">
    <source>
        <dbReference type="ARBA" id="ARBA00022500"/>
    </source>
</evidence>
<dbReference type="PANTHER" id="PTHR44591:SF24">
    <property type="entry name" value="PROTEIN-GLUTAMATE METHYLESTERASE_PROTEIN-GLUTAMINE GLUTAMINASE 1"/>
    <property type="match status" value="1"/>
</dbReference>
<dbReference type="SMART" id="SM00448">
    <property type="entry name" value="REC"/>
    <property type="match status" value="1"/>
</dbReference>
<name>A0ABV7T1Z7_9GAMM</name>
<reference evidence="6" key="1">
    <citation type="journal article" date="2019" name="Int. J. Syst. Evol. Microbiol.">
        <title>The Global Catalogue of Microorganisms (GCM) 10K type strain sequencing project: providing services to taxonomists for standard genome sequencing and annotation.</title>
        <authorList>
            <consortium name="The Broad Institute Genomics Platform"/>
            <consortium name="The Broad Institute Genome Sequencing Center for Infectious Disease"/>
            <person name="Wu L."/>
            <person name="Ma J."/>
        </authorList>
    </citation>
    <scope>NUCLEOTIDE SEQUENCE [LARGE SCALE GENOMIC DNA]</scope>
    <source>
        <strain evidence="6">KCTC 42447</strain>
    </source>
</reference>
<protein>
    <submittedName>
        <fullName evidence="5">Response regulator</fullName>
    </submittedName>
</protein>
<comment type="caution">
    <text evidence="5">The sequence shown here is derived from an EMBL/GenBank/DDBJ whole genome shotgun (WGS) entry which is preliminary data.</text>
</comment>
<evidence type="ECO:0000259" key="4">
    <source>
        <dbReference type="PROSITE" id="PS50110"/>
    </source>
</evidence>
<dbReference type="Gene3D" id="3.40.1550.10">
    <property type="entry name" value="CheC-like"/>
    <property type="match status" value="1"/>
</dbReference>
<dbReference type="Proteomes" id="UP001595630">
    <property type="component" value="Unassembled WGS sequence"/>
</dbReference>
<sequence length="331" mass="36029">MTEFTLLICDDSSMARKQLLRALPSGWPAQVFHAADGQVGLELLRQKSIDLVLLDLTMPVLDGYGMLAAIRREGLSCQVVVVSGDIQDEAVRRVTELGALAFLQKPVDPAILMRTLVDVGLYDPAARSGLAQGAEEPQPSFRDSFQEVVNVAMGQAAALLAKVLGVYVRLPVPNVNLMEVGELQMALAQAGNEKRLVTVSQGYIAGGISGEALLIFHDSEIADVARLMHWQPDQSSPMELLLDLSCVLIGACLRGIAAQLNLPFSQGHPQILSHDGELAQCAQLEGVRWQRTLAVELCYGIEGYDIHFDLLLLFSEDSVPLIQRNIAYLME</sequence>
<keyword evidence="1" id="KW-0145">Chemotaxis</keyword>
<dbReference type="PANTHER" id="PTHR44591">
    <property type="entry name" value="STRESS RESPONSE REGULATOR PROTEIN 1"/>
    <property type="match status" value="1"/>
</dbReference>
<keyword evidence="6" id="KW-1185">Reference proteome</keyword>
<gene>
    <name evidence="5" type="ORF">ACFOMF_01095</name>
</gene>
<dbReference type="Pfam" id="PF00072">
    <property type="entry name" value="Response_reg"/>
    <property type="match status" value="1"/>
</dbReference>
<evidence type="ECO:0000256" key="2">
    <source>
        <dbReference type="ARBA" id="ARBA00022553"/>
    </source>
</evidence>
<dbReference type="CDD" id="cd17910">
    <property type="entry name" value="CheC_ClassII"/>
    <property type="match status" value="1"/>
</dbReference>
<accession>A0ABV7T1Z7</accession>
<keyword evidence="2 3" id="KW-0597">Phosphoprotein</keyword>
<dbReference type="Gene3D" id="3.40.50.2300">
    <property type="match status" value="1"/>
</dbReference>
<dbReference type="InterPro" id="IPR050595">
    <property type="entry name" value="Bact_response_regulator"/>
</dbReference>
<evidence type="ECO:0000313" key="5">
    <source>
        <dbReference type="EMBL" id="MFC3606382.1"/>
    </source>
</evidence>
<dbReference type="PROSITE" id="PS50110">
    <property type="entry name" value="RESPONSE_REGULATORY"/>
    <property type="match status" value="1"/>
</dbReference>
<dbReference type="InterPro" id="IPR001789">
    <property type="entry name" value="Sig_transdc_resp-reg_receiver"/>
</dbReference>
<dbReference type="CDD" id="cd17593">
    <property type="entry name" value="REC_CheC-like"/>
    <property type="match status" value="1"/>
</dbReference>
<feature type="modified residue" description="4-aspartylphosphate" evidence="3">
    <location>
        <position position="55"/>
    </location>
</feature>
<dbReference type="SUPFAM" id="SSF103039">
    <property type="entry name" value="CheC-like"/>
    <property type="match status" value="1"/>
</dbReference>
<dbReference type="InterPro" id="IPR028976">
    <property type="entry name" value="CheC-like_sf"/>
</dbReference>
<proteinExistence type="predicted"/>
<dbReference type="SUPFAM" id="SSF52172">
    <property type="entry name" value="CheY-like"/>
    <property type="match status" value="1"/>
</dbReference>
<evidence type="ECO:0000313" key="6">
    <source>
        <dbReference type="Proteomes" id="UP001595630"/>
    </source>
</evidence>
<dbReference type="EMBL" id="JBHRXZ010000002">
    <property type="protein sequence ID" value="MFC3606382.1"/>
    <property type="molecule type" value="Genomic_DNA"/>
</dbReference>
<organism evidence="5 6">
    <name type="scientific">Stutzerimonas tarimensis</name>
    <dbReference type="NCBI Taxonomy" id="1507735"/>
    <lineage>
        <taxon>Bacteria</taxon>
        <taxon>Pseudomonadati</taxon>
        <taxon>Pseudomonadota</taxon>
        <taxon>Gammaproteobacteria</taxon>
        <taxon>Pseudomonadales</taxon>
        <taxon>Pseudomonadaceae</taxon>
        <taxon>Stutzerimonas</taxon>
    </lineage>
</organism>
<dbReference type="InterPro" id="IPR011006">
    <property type="entry name" value="CheY-like_superfamily"/>
</dbReference>
<feature type="domain" description="Response regulatory" evidence="4">
    <location>
        <begin position="5"/>
        <end position="120"/>
    </location>
</feature>